<gene>
    <name evidence="1" type="ORF">THIOM_004595</name>
</gene>
<keyword evidence="1" id="KW-0378">Hydrolase</keyword>
<dbReference type="AlphaFoldDB" id="A0A176RVF7"/>
<dbReference type="SUPFAM" id="SSF52540">
    <property type="entry name" value="P-loop containing nucleoside triphosphate hydrolases"/>
    <property type="match status" value="2"/>
</dbReference>
<sequence length="629" mass="73276">MTDKPNPFGTCRVDTPFQNHADLKEIYQDEFEILKSILTDIKHDPNSQSKGAVVIGEAGCGKTHLMMRLAKELLNNNRLLFIRQPNNPNAVLFHIYSRILESFVEMIPNSHYSQLEYLLAHSFSKIIIEILNKKDNLTKNRENLLKTLSSDPLNIYKVLGKNTENKRKSWQLIEKLTLDWWANTYGFGGYSASIIKGLIKFCSYSDPRKRELVRKWLSGNQLEASELDNIKLDNWSEEISQEEFSLEAIAVFAKLSLADEPLIIIFDQLEGLKYHEQLLLRFGEAVKEVFTHVPNSLIIINLFPDRWEQMKTFLDNAIVDRISQYELILNRPTNDKLKRLLALKAQAYDLEIDKLFKPKELKVILNQNSIRRVLNWASHYYRHQVDGIPLPHKTRSFEEEVREEFQTLKDEIAWLKQQIKAPVPVQQDKAIEDRLITPSNDEQLVRDYLNQQKALLEQEYHKNVIISDFDDIGKVITTAEAFKTFKPLETDCLRLGKRKLPEHLLIKTQKQSFVIGFLHVSGSNFSSRLKNFNQLVVNHKDIRFVLFRDVRETTISGKVGKEEIEKLNNASNGRFIYMEKEDRLSFELIYKLIVDIQNQDLEIDLQKALITLENIMSDSWLIKIFKGAE</sequence>
<evidence type="ECO:0000313" key="2">
    <source>
        <dbReference type="Proteomes" id="UP000076962"/>
    </source>
</evidence>
<dbReference type="EMBL" id="LUTY01002678">
    <property type="protein sequence ID" value="OAD19752.1"/>
    <property type="molecule type" value="Genomic_DNA"/>
</dbReference>
<dbReference type="Gene3D" id="3.40.50.300">
    <property type="entry name" value="P-loop containing nucleotide triphosphate hydrolases"/>
    <property type="match status" value="1"/>
</dbReference>
<dbReference type="InterPro" id="IPR027417">
    <property type="entry name" value="P-loop_NTPase"/>
</dbReference>
<keyword evidence="1" id="KW-0269">Exonuclease</keyword>
<protein>
    <submittedName>
        <fullName evidence="1">Exonuclease family protein</fullName>
    </submittedName>
</protein>
<evidence type="ECO:0000313" key="1">
    <source>
        <dbReference type="EMBL" id="OAD19752.1"/>
    </source>
</evidence>
<name>A0A176RVF7_9GAMM</name>
<dbReference type="Proteomes" id="UP000076962">
    <property type="component" value="Unassembled WGS sequence"/>
</dbReference>
<keyword evidence="1" id="KW-0540">Nuclease</keyword>
<dbReference type="PATRIC" id="fig|1003181.4.peg.6059"/>
<keyword evidence="2" id="KW-1185">Reference proteome</keyword>
<reference evidence="1 2" key="1">
    <citation type="submission" date="2016-05" db="EMBL/GenBank/DDBJ databases">
        <title>Single-cell genome of chain-forming Candidatus Thiomargarita nelsonii and comparison to other large sulfur-oxidizing bacteria.</title>
        <authorList>
            <person name="Winkel M."/>
            <person name="Salman V."/>
            <person name="Woyke T."/>
            <person name="Schulz-Vogt H."/>
            <person name="Richter M."/>
            <person name="Flood B."/>
            <person name="Bailey J."/>
            <person name="Amann R."/>
            <person name="Mussmann M."/>
        </authorList>
    </citation>
    <scope>NUCLEOTIDE SEQUENCE [LARGE SCALE GENOMIC DNA]</scope>
    <source>
        <strain evidence="1 2">THI036</strain>
    </source>
</reference>
<comment type="caution">
    <text evidence="1">The sequence shown here is derived from an EMBL/GenBank/DDBJ whole genome shotgun (WGS) entry which is preliminary data.</text>
</comment>
<organism evidence="1 2">
    <name type="scientific">Candidatus Thiomargarita nelsonii</name>
    <dbReference type="NCBI Taxonomy" id="1003181"/>
    <lineage>
        <taxon>Bacteria</taxon>
        <taxon>Pseudomonadati</taxon>
        <taxon>Pseudomonadota</taxon>
        <taxon>Gammaproteobacteria</taxon>
        <taxon>Thiotrichales</taxon>
        <taxon>Thiotrichaceae</taxon>
        <taxon>Thiomargarita</taxon>
    </lineage>
</organism>
<accession>A0A176RVF7</accession>
<proteinExistence type="predicted"/>
<dbReference type="GO" id="GO:0004527">
    <property type="term" value="F:exonuclease activity"/>
    <property type="evidence" value="ECO:0007669"/>
    <property type="project" value="UniProtKB-KW"/>
</dbReference>